<dbReference type="HOGENOM" id="CLU_2246987_0_0_3"/>
<gene>
    <name evidence="1" type="ORF">LYNGBM3L_37330</name>
</gene>
<protein>
    <submittedName>
        <fullName evidence="1">Uncharacterized protein</fullName>
    </submittedName>
</protein>
<dbReference type="AlphaFoldDB" id="F4XPY7"/>
<dbReference type="Proteomes" id="UP000003959">
    <property type="component" value="Unassembled WGS sequence"/>
</dbReference>
<evidence type="ECO:0000313" key="2">
    <source>
        <dbReference type="Proteomes" id="UP000003959"/>
    </source>
</evidence>
<keyword evidence="2" id="KW-1185">Reference proteome</keyword>
<reference evidence="2" key="1">
    <citation type="journal article" date="2011" name="Proc. Natl. Acad. Sci. U.S.A.">
        <title>Genomic insights into the physiology and ecology of the marine filamentous cyanobacterium Lyngbya majuscula.</title>
        <authorList>
            <person name="Jones A.C."/>
            <person name="Monroe E.A."/>
            <person name="Podell S."/>
            <person name="Hess W.R."/>
            <person name="Klages S."/>
            <person name="Esquenazi E."/>
            <person name="Niessen S."/>
            <person name="Hoover H."/>
            <person name="Rothmann M."/>
            <person name="Lasken R.S."/>
            <person name="Yates J.R.III."/>
            <person name="Reinhardt R."/>
            <person name="Kube M."/>
            <person name="Burkart M.D."/>
            <person name="Allen E.E."/>
            <person name="Dorrestein P.C."/>
            <person name="Gerwick W.H."/>
            <person name="Gerwick L."/>
        </authorList>
    </citation>
    <scope>NUCLEOTIDE SEQUENCE [LARGE SCALE GENOMIC DNA]</scope>
    <source>
        <strain evidence="2">3L</strain>
    </source>
</reference>
<dbReference type="EMBL" id="GL890851">
    <property type="protein sequence ID" value="EGJ33354.1"/>
    <property type="molecule type" value="Genomic_DNA"/>
</dbReference>
<organism evidence="1 2">
    <name type="scientific">Moorena producens 3L</name>
    <dbReference type="NCBI Taxonomy" id="489825"/>
    <lineage>
        <taxon>Bacteria</taxon>
        <taxon>Bacillati</taxon>
        <taxon>Cyanobacteriota</taxon>
        <taxon>Cyanophyceae</taxon>
        <taxon>Coleofasciculales</taxon>
        <taxon>Coleofasciculaceae</taxon>
        <taxon>Moorena</taxon>
    </lineage>
</organism>
<accession>F4XPY7</accession>
<sequence>MLIDTPRPLMDGDSCFIEPTCVNLAGVRKSRGRFSARVSAFAFGVAYGQADATRTDQRSRFQYAPPYLTFFLHIDRYFFYLIFFHRRCLDAKREWGKPRQSLMV</sequence>
<proteinExistence type="predicted"/>
<evidence type="ECO:0000313" key="1">
    <source>
        <dbReference type="EMBL" id="EGJ33354.1"/>
    </source>
</evidence>
<name>F4XPY7_9CYAN</name>